<evidence type="ECO:0000256" key="1">
    <source>
        <dbReference type="SAM" id="SignalP"/>
    </source>
</evidence>
<evidence type="ECO:0000313" key="3">
    <source>
        <dbReference type="Proteomes" id="UP001317705"/>
    </source>
</evidence>
<name>A0ABM8ENR8_9BACT</name>
<gene>
    <name evidence="2" type="ORF">GURASL_30240</name>
</gene>
<keyword evidence="3" id="KW-1185">Reference proteome</keyword>
<dbReference type="EMBL" id="AP027151">
    <property type="protein sequence ID" value="BDV44101.1"/>
    <property type="molecule type" value="Genomic_DNA"/>
</dbReference>
<accession>A0ABM8ENR8</accession>
<organism evidence="2 3">
    <name type="scientific">Geotalea uraniireducens</name>
    <dbReference type="NCBI Taxonomy" id="351604"/>
    <lineage>
        <taxon>Bacteria</taxon>
        <taxon>Pseudomonadati</taxon>
        <taxon>Thermodesulfobacteriota</taxon>
        <taxon>Desulfuromonadia</taxon>
        <taxon>Geobacterales</taxon>
        <taxon>Geobacteraceae</taxon>
        <taxon>Geotalea</taxon>
    </lineage>
</organism>
<protein>
    <submittedName>
        <fullName evidence="2">Uncharacterized protein</fullName>
    </submittedName>
</protein>
<reference evidence="2 3" key="1">
    <citation type="submission" date="2022-12" db="EMBL/GenBank/DDBJ databases">
        <title>Polyphasic characterization of Geotalea uranireducens NIT-SL11 newly isolated from a complex of sewage sludge and microbially reduced graphene oxide.</title>
        <authorList>
            <person name="Xie L."/>
            <person name="Yoshida N."/>
            <person name="Meng L."/>
        </authorList>
    </citation>
    <scope>NUCLEOTIDE SEQUENCE [LARGE SCALE GENOMIC DNA]</scope>
    <source>
        <strain evidence="2 3">NIT-SL11</strain>
    </source>
</reference>
<feature type="signal peptide" evidence="1">
    <location>
        <begin position="1"/>
        <end position="20"/>
    </location>
</feature>
<dbReference type="Proteomes" id="UP001317705">
    <property type="component" value="Chromosome"/>
</dbReference>
<dbReference type="RefSeq" id="WP_282000213.1">
    <property type="nucleotide sequence ID" value="NZ_AP027151.1"/>
</dbReference>
<sequence length="118" mass="13294">MKRIIVLVWLLLCLPMTAFAAEPIPKDFIVYGVNASDGSIWAVKSTNIKGVYYWYMGTEGKYLAKVVNDVVNIENMKIYSKNKEVIADDGLTQNTCINGSAGYTCYMATVKHYHKTRN</sequence>
<proteinExistence type="predicted"/>
<evidence type="ECO:0000313" key="2">
    <source>
        <dbReference type="EMBL" id="BDV44101.1"/>
    </source>
</evidence>
<feature type="chain" id="PRO_5046926853" evidence="1">
    <location>
        <begin position="21"/>
        <end position="118"/>
    </location>
</feature>
<keyword evidence="1" id="KW-0732">Signal</keyword>